<proteinExistence type="predicted"/>
<reference evidence="2" key="2">
    <citation type="submission" date="2020-05" db="EMBL/GenBank/DDBJ databases">
        <authorList>
            <person name="Kim H.-S."/>
            <person name="Proctor R.H."/>
            <person name="Brown D.W."/>
        </authorList>
    </citation>
    <scope>NUCLEOTIDE SEQUENCE</scope>
    <source>
        <strain evidence="2">NRRL 22465</strain>
    </source>
</reference>
<reference evidence="2" key="1">
    <citation type="journal article" date="2020" name="BMC Genomics">
        <title>Correction to: Identification and distribution of gene clusters required for synthesis of sphingolipid metabolism inhibitors in diverse species of the filamentous fungus Fusarium.</title>
        <authorList>
            <person name="Kim H.S."/>
            <person name="Lohmar J.M."/>
            <person name="Busman M."/>
            <person name="Brown D.W."/>
            <person name="Naumann T.A."/>
            <person name="Divon H.H."/>
            <person name="Lysoe E."/>
            <person name="Uhlig S."/>
            <person name="Proctor R.H."/>
        </authorList>
    </citation>
    <scope>NUCLEOTIDE SEQUENCE</scope>
    <source>
        <strain evidence="2">NRRL 22465</strain>
    </source>
</reference>
<comment type="caution">
    <text evidence="2">The sequence shown here is derived from an EMBL/GenBank/DDBJ whole genome shotgun (WGS) entry which is preliminary data.</text>
</comment>
<feature type="compositionally biased region" description="Basic and acidic residues" evidence="1">
    <location>
        <begin position="299"/>
        <end position="313"/>
    </location>
</feature>
<evidence type="ECO:0000313" key="3">
    <source>
        <dbReference type="Proteomes" id="UP000635477"/>
    </source>
</evidence>
<keyword evidence="3" id="KW-1185">Reference proteome</keyword>
<feature type="region of interest" description="Disordered" evidence="1">
    <location>
        <begin position="284"/>
        <end position="313"/>
    </location>
</feature>
<name>A0A8H4XK24_9HYPO</name>
<dbReference type="AlphaFoldDB" id="A0A8H4XK24"/>
<dbReference type="EMBL" id="JABEYC010000427">
    <property type="protein sequence ID" value="KAF4977633.1"/>
    <property type="molecule type" value="Genomic_DNA"/>
</dbReference>
<feature type="region of interest" description="Disordered" evidence="1">
    <location>
        <begin position="149"/>
        <end position="178"/>
    </location>
</feature>
<dbReference type="OrthoDB" id="5106889at2759"/>
<sequence>MCVSNSSENVCGIPVSYYVEKERGGTTPVIRFCDGIQGIVLQTMLRYLDSHSTIEAAGLTSKVPRIAHVLVKQPSTFWPLLAKCQLDFGQGKASDYDRLVFHGFRETVKRVERKAVSFGAIIRGRDGWSRGQHFSNDEAAGSWFRRALDEKSSGPKPSLAEAQWAPLPTNTADSPPVPQRLQSLAASRWNTPKTPPASHGSAEQALLPAFERLCVNNRSPGRQAHPANLHQSPGRRVPLFPGQPTSHPQDLTPPRTILDDSPAKPQGYMGPASGFPNSIQAWTDGVQSEVRRSNPSPEELGRRMDNLNKARSDHLTKLTEIDREEMNMWASSSR</sequence>
<accession>A0A8H4XK24</accession>
<organism evidence="2 3">
    <name type="scientific">Fusarium zealandicum</name>
    <dbReference type="NCBI Taxonomy" id="1053134"/>
    <lineage>
        <taxon>Eukaryota</taxon>
        <taxon>Fungi</taxon>
        <taxon>Dikarya</taxon>
        <taxon>Ascomycota</taxon>
        <taxon>Pezizomycotina</taxon>
        <taxon>Sordariomycetes</taxon>
        <taxon>Hypocreomycetidae</taxon>
        <taxon>Hypocreales</taxon>
        <taxon>Nectriaceae</taxon>
        <taxon>Fusarium</taxon>
        <taxon>Fusarium staphyleae species complex</taxon>
    </lineage>
</organism>
<evidence type="ECO:0000313" key="2">
    <source>
        <dbReference type="EMBL" id="KAF4977633.1"/>
    </source>
</evidence>
<protein>
    <submittedName>
        <fullName evidence="2">Uncharacterized protein</fullName>
    </submittedName>
</protein>
<evidence type="ECO:0000256" key="1">
    <source>
        <dbReference type="SAM" id="MobiDB-lite"/>
    </source>
</evidence>
<gene>
    <name evidence="2" type="ORF">FZEAL_5877</name>
</gene>
<dbReference type="Proteomes" id="UP000635477">
    <property type="component" value="Unassembled WGS sequence"/>
</dbReference>
<feature type="region of interest" description="Disordered" evidence="1">
    <location>
        <begin position="217"/>
        <end position="255"/>
    </location>
</feature>